<feature type="transmembrane region" description="Helical" evidence="1">
    <location>
        <begin position="12"/>
        <end position="31"/>
    </location>
</feature>
<keyword evidence="1" id="KW-1133">Transmembrane helix</keyword>
<evidence type="ECO:0000256" key="1">
    <source>
        <dbReference type="SAM" id="Phobius"/>
    </source>
</evidence>
<dbReference type="AlphaFoldDB" id="A0A2W5Q4Y7"/>
<dbReference type="PROSITE" id="PS51257">
    <property type="entry name" value="PROKAR_LIPOPROTEIN"/>
    <property type="match status" value="1"/>
</dbReference>
<accession>A0A2W5Q4Y7</accession>
<keyword evidence="1" id="KW-0472">Membrane</keyword>
<sequence>MKGLRTFVVARLWTVFTLLAIACAVLSLWLVTPPSILFRPIEWRYSPAERTATFTRVVNSSHALTVRWSHIVYTPDGPSCSSGGTRLYDPRTQVETFDISDGMRRCLDTPGNVAVLSWQPYLWNVIPLRPFTLTVPSGAEIPR</sequence>
<organism evidence="2 3">
    <name type="scientific">Rhodovulum sulfidophilum</name>
    <name type="common">Rhodobacter sulfidophilus</name>
    <dbReference type="NCBI Taxonomy" id="35806"/>
    <lineage>
        <taxon>Bacteria</taxon>
        <taxon>Pseudomonadati</taxon>
        <taxon>Pseudomonadota</taxon>
        <taxon>Alphaproteobacteria</taxon>
        <taxon>Rhodobacterales</taxon>
        <taxon>Paracoccaceae</taxon>
        <taxon>Rhodovulum</taxon>
    </lineage>
</organism>
<proteinExistence type="predicted"/>
<name>A0A2W5Q4Y7_RHOSU</name>
<gene>
    <name evidence="2" type="ORF">DI556_09895</name>
</gene>
<keyword evidence="1" id="KW-0812">Transmembrane</keyword>
<dbReference type="EMBL" id="QFPW01000006">
    <property type="protein sequence ID" value="PZQ49773.1"/>
    <property type="molecule type" value="Genomic_DNA"/>
</dbReference>
<reference evidence="2 3" key="1">
    <citation type="submission" date="2017-08" db="EMBL/GenBank/DDBJ databases">
        <title>Infants hospitalized years apart are colonized by the same room-sourced microbial strains.</title>
        <authorList>
            <person name="Brooks B."/>
            <person name="Olm M.R."/>
            <person name="Firek B.A."/>
            <person name="Baker R."/>
            <person name="Thomas B.C."/>
            <person name="Morowitz M.J."/>
            <person name="Banfield J.F."/>
        </authorList>
    </citation>
    <scope>NUCLEOTIDE SEQUENCE [LARGE SCALE GENOMIC DNA]</scope>
    <source>
        <strain evidence="2">S2_005_002_R2_34</strain>
    </source>
</reference>
<comment type="caution">
    <text evidence="2">The sequence shown here is derived from an EMBL/GenBank/DDBJ whole genome shotgun (WGS) entry which is preliminary data.</text>
</comment>
<evidence type="ECO:0000313" key="3">
    <source>
        <dbReference type="Proteomes" id="UP000249185"/>
    </source>
</evidence>
<protein>
    <submittedName>
        <fullName evidence="2">Uncharacterized protein</fullName>
    </submittedName>
</protein>
<evidence type="ECO:0000313" key="2">
    <source>
        <dbReference type="EMBL" id="PZQ49773.1"/>
    </source>
</evidence>
<dbReference type="Proteomes" id="UP000249185">
    <property type="component" value="Unassembled WGS sequence"/>
</dbReference>